<keyword evidence="3" id="KW-0808">Transferase</keyword>
<evidence type="ECO:0000313" key="14">
    <source>
        <dbReference type="Proteomes" id="UP000008068"/>
    </source>
</evidence>
<evidence type="ECO:0000256" key="6">
    <source>
        <dbReference type="ARBA" id="ARBA00022840"/>
    </source>
</evidence>
<dbReference type="PANTHER" id="PTHR24356">
    <property type="entry name" value="SERINE/THREONINE-PROTEIN KINASE"/>
    <property type="match status" value="1"/>
</dbReference>
<dbReference type="Pfam" id="PF00069">
    <property type="entry name" value="Pkinase"/>
    <property type="match status" value="1"/>
</dbReference>
<dbReference type="Gene3D" id="3.30.200.20">
    <property type="entry name" value="Phosphorylase Kinase, domain 1"/>
    <property type="match status" value="1"/>
</dbReference>
<protein>
    <recommendedName>
        <fullName evidence="1">non-specific serine/threonine protein kinase</fullName>
        <ecNumber evidence="1">2.7.11.1</ecNumber>
    </recommendedName>
</protein>
<evidence type="ECO:0000256" key="9">
    <source>
        <dbReference type="PROSITE-ProRule" id="PRU10141"/>
    </source>
</evidence>
<dbReference type="HOGENOM" id="CLU_000288_63_5_1"/>
<dbReference type="eggNOG" id="KOG0592">
    <property type="taxonomic scope" value="Eukaryota"/>
</dbReference>
<keyword evidence="2 10" id="KW-0723">Serine/threonine-protein kinase</keyword>
<evidence type="ECO:0000256" key="10">
    <source>
        <dbReference type="RuleBase" id="RU000304"/>
    </source>
</evidence>
<evidence type="ECO:0000256" key="5">
    <source>
        <dbReference type="ARBA" id="ARBA00022777"/>
    </source>
</evidence>
<dbReference type="InterPro" id="IPR017441">
    <property type="entry name" value="Protein_kinase_ATP_BS"/>
</dbReference>
<dbReference type="AlphaFoldDB" id="G0P1N5"/>
<comment type="catalytic activity">
    <reaction evidence="8">
        <text>L-seryl-[protein] + ATP = O-phospho-L-seryl-[protein] + ADP + H(+)</text>
        <dbReference type="Rhea" id="RHEA:17989"/>
        <dbReference type="Rhea" id="RHEA-COMP:9863"/>
        <dbReference type="Rhea" id="RHEA-COMP:11604"/>
        <dbReference type="ChEBI" id="CHEBI:15378"/>
        <dbReference type="ChEBI" id="CHEBI:29999"/>
        <dbReference type="ChEBI" id="CHEBI:30616"/>
        <dbReference type="ChEBI" id="CHEBI:83421"/>
        <dbReference type="ChEBI" id="CHEBI:456216"/>
        <dbReference type="EC" id="2.7.11.1"/>
    </reaction>
</comment>
<gene>
    <name evidence="13" type="ORF">CAEBREN_02053</name>
</gene>
<dbReference type="OMA" id="HYEACES"/>
<evidence type="ECO:0000256" key="7">
    <source>
        <dbReference type="ARBA" id="ARBA00047899"/>
    </source>
</evidence>
<dbReference type="OrthoDB" id="347657at2759"/>
<dbReference type="GO" id="GO:0035556">
    <property type="term" value="P:intracellular signal transduction"/>
    <property type="evidence" value="ECO:0007669"/>
    <property type="project" value="TreeGrafter"/>
</dbReference>
<evidence type="ECO:0000256" key="1">
    <source>
        <dbReference type="ARBA" id="ARBA00012513"/>
    </source>
</evidence>
<dbReference type="GO" id="GO:0005524">
    <property type="term" value="F:ATP binding"/>
    <property type="evidence" value="ECO:0007669"/>
    <property type="project" value="UniProtKB-UniRule"/>
</dbReference>
<evidence type="ECO:0000256" key="2">
    <source>
        <dbReference type="ARBA" id="ARBA00022527"/>
    </source>
</evidence>
<dbReference type="Gene3D" id="1.10.510.10">
    <property type="entry name" value="Transferase(Phosphotransferase) domain 1"/>
    <property type="match status" value="1"/>
</dbReference>
<keyword evidence="5" id="KW-0418">Kinase</keyword>
<keyword evidence="14" id="KW-1185">Reference proteome</keyword>
<keyword evidence="4 9" id="KW-0547">Nucleotide-binding</keyword>
<evidence type="ECO:0000256" key="8">
    <source>
        <dbReference type="ARBA" id="ARBA00048679"/>
    </source>
</evidence>
<evidence type="ECO:0000256" key="11">
    <source>
        <dbReference type="SAM" id="MobiDB-lite"/>
    </source>
</evidence>
<dbReference type="SUPFAM" id="SSF56112">
    <property type="entry name" value="Protein kinase-like (PK-like)"/>
    <property type="match status" value="1"/>
</dbReference>
<dbReference type="Proteomes" id="UP000008068">
    <property type="component" value="Unassembled WGS sequence"/>
</dbReference>
<dbReference type="PANTHER" id="PTHR24356:SF163">
    <property type="entry name" value="3-PHOSPHOINOSITIDE-DEPENDENT PROTEIN KINASE 1-RELATED"/>
    <property type="match status" value="1"/>
</dbReference>
<name>G0P1N5_CAEBE</name>
<dbReference type="SMART" id="SM00220">
    <property type="entry name" value="S_TKc"/>
    <property type="match status" value="1"/>
</dbReference>
<dbReference type="GO" id="GO:0004674">
    <property type="term" value="F:protein serine/threonine kinase activity"/>
    <property type="evidence" value="ECO:0007669"/>
    <property type="project" value="UniProtKB-KW"/>
</dbReference>
<sequence length="309" mass="35913">MPGELIRVEKEIGEGSFSTVYLAREKSREMREVALKVCLKKHIVKNRMVIYVQREKEALAILSREENKHPGIIGIYCTFQDAESLYFVLSYAKYGDLWNLMRKQPNKRFTVKDAQYYSANLLSALAHIHKHGIIHRDVKTENLLVQEDGRILLSDFGSSKFLKDYETQPPVSDKNQNTEEERPGRARRASFTGTAQFCTPELLEGQRTDPATDIWAFGVVIYNFLTGILPFEDISEYLIFRRVQAVLYDFPEDFPDENAKDLVERVLVKKQEDRLTSEQLMAHKFFESIDFEKLQEMEPPNIFLNLEDS</sequence>
<evidence type="ECO:0000313" key="13">
    <source>
        <dbReference type="EMBL" id="EGT42739.1"/>
    </source>
</evidence>
<feature type="region of interest" description="Disordered" evidence="11">
    <location>
        <begin position="165"/>
        <end position="190"/>
    </location>
</feature>
<feature type="domain" description="Protein kinase" evidence="12">
    <location>
        <begin position="6"/>
        <end position="286"/>
    </location>
</feature>
<proteinExistence type="inferred from homology"/>
<keyword evidence="6 9" id="KW-0067">ATP-binding</keyword>
<dbReference type="PROSITE" id="PS00107">
    <property type="entry name" value="PROTEIN_KINASE_ATP"/>
    <property type="match status" value="1"/>
</dbReference>
<dbReference type="STRING" id="135651.G0P1N5"/>
<reference evidence="14" key="1">
    <citation type="submission" date="2011-07" db="EMBL/GenBank/DDBJ databases">
        <authorList>
            <consortium name="Caenorhabditis brenneri Sequencing and Analysis Consortium"/>
            <person name="Wilson R.K."/>
        </authorList>
    </citation>
    <scope>NUCLEOTIDE SEQUENCE [LARGE SCALE GENOMIC DNA]</scope>
    <source>
        <strain evidence="14">PB2801</strain>
    </source>
</reference>
<comment type="catalytic activity">
    <reaction evidence="7">
        <text>L-threonyl-[protein] + ATP = O-phospho-L-threonyl-[protein] + ADP + H(+)</text>
        <dbReference type="Rhea" id="RHEA:46608"/>
        <dbReference type="Rhea" id="RHEA-COMP:11060"/>
        <dbReference type="Rhea" id="RHEA-COMP:11605"/>
        <dbReference type="ChEBI" id="CHEBI:15378"/>
        <dbReference type="ChEBI" id="CHEBI:30013"/>
        <dbReference type="ChEBI" id="CHEBI:30616"/>
        <dbReference type="ChEBI" id="CHEBI:61977"/>
        <dbReference type="ChEBI" id="CHEBI:456216"/>
        <dbReference type="EC" id="2.7.11.1"/>
    </reaction>
</comment>
<evidence type="ECO:0000256" key="4">
    <source>
        <dbReference type="ARBA" id="ARBA00022741"/>
    </source>
</evidence>
<dbReference type="InterPro" id="IPR008271">
    <property type="entry name" value="Ser/Thr_kinase_AS"/>
</dbReference>
<dbReference type="FunCoup" id="G0P1N5">
    <property type="interactions" value="2"/>
</dbReference>
<dbReference type="PROSITE" id="PS00108">
    <property type="entry name" value="PROTEIN_KINASE_ST"/>
    <property type="match status" value="1"/>
</dbReference>
<evidence type="ECO:0000256" key="3">
    <source>
        <dbReference type="ARBA" id="ARBA00022679"/>
    </source>
</evidence>
<dbReference type="EMBL" id="GL380016">
    <property type="protein sequence ID" value="EGT42739.1"/>
    <property type="molecule type" value="Genomic_DNA"/>
</dbReference>
<dbReference type="EC" id="2.7.11.1" evidence="1"/>
<dbReference type="InterPro" id="IPR050236">
    <property type="entry name" value="Ser_Thr_kinase_AGC"/>
</dbReference>
<comment type="similarity">
    <text evidence="10">Belongs to the protein kinase superfamily.</text>
</comment>
<evidence type="ECO:0000259" key="12">
    <source>
        <dbReference type="PROSITE" id="PS50011"/>
    </source>
</evidence>
<dbReference type="InterPro" id="IPR011009">
    <property type="entry name" value="Kinase-like_dom_sf"/>
</dbReference>
<dbReference type="InParanoid" id="G0P1N5"/>
<feature type="binding site" evidence="9">
    <location>
        <position position="36"/>
    </location>
    <ligand>
        <name>ATP</name>
        <dbReference type="ChEBI" id="CHEBI:30616"/>
    </ligand>
</feature>
<dbReference type="InterPro" id="IPR000719">
    <property type="entry name" value="Prot_kinase_dom"/>
</dbReference>
<accession>G0P1N5</accession>
<organism evidence="14">
    <name type="scientific">Caenorhabditis brenneri</name>
    <name type="common">Nematode worm</name>
    <dbReference type="NCBI Taxonomy" id="135651"/>
    <lineage>
        <taxon>Eukaryota</taxon>
        <taxon>Metazoa</taxon>
        <taxon>Ecdysozoa</taxon>
        <taxon>Nematoda</taxon>
        <taxon>Chromadorea</taxon>
        <taxon>Rhabditida</taxon>
        <taxon>Rhabditina</taxon>
        <taxon>Rhabditomorpha</taxon>
        <taxon>Rhabditoidea</taxon>
        <taxon>Rhabditidae</taxon>
        <taxon>Peloderinae</taxon>
        <taxon>Caenorhabditis</taxon>
    </lineage>
</organism>
<dbReference type="PROSITE" id="PS50011">
    <property type="entry name" value="PROTEIN_KINASE_DOM"/>
    <property type="match status" value="1"/>
</dbReference>